<evidence type="ECO:0000256" key="8">
    <source>
        <dbReference type="ARBA" id="ARBA00022840"/>
    </source>
</evidence>
<dbReference type="InterPro" id="IPR039430">
    <property type="entry name" value="Thymidylate_kin-like_dom"/>
</dbReference>
<evidence type="ECO:0000256" key="9">
    <source>
        <dbReference type="ARBA" id="ARBA00029962"/>
    </source>
</evidence>
<keyword evidence="6 11" id="KW-0547">Nucleotide-binding</keyword>
<dbReference type="GO" id="GO:0005737">
    <property type="term" value="C:cytoplasm"/>
    <property type="evidence" value="ECO:0007669"/>
    <property type="project" value="TreeGrafter"/>
</dbReference>
<evidence type="ECO:0000313" key="13">
    <source>
        <dbReference type="EMBL" id="MCY0965166.1"/>
    </source>
</evidence>
<accession>A0A9X3IRS2</accession>
<dbReference type="HAMAP" id="MF_00165">
    <property type="entry name" value="Thymidylate_kinase"/>
    <property type="match status" value="1"/>
</dbReference>
<comment type="function">
    <text evidence="11">Phosphorylation of dTMP to form dTDP in both de novo and salvage pathways of dTTP synthesis.</text>
</comment>
<dbReference type="GO" id="GO:0004550">
    <property type="term" value="F:nucleoside diphosphate kinase activity"/>
    <property type="evidence" value="ECO:0007669"/>
    <property type="project" value="TreeGrafter"/>
</dbReference>
<feature type="domain" description="Thymidylate kinase-like" evidence="12">
    <location>
        <begin position="7"/>
        <end position="158"/>
    </location>
</feature>
<evidence type="ECO:0000256" key="6">
    <source>
        <dbReference type="ARBA" id="ARBA00022741"/>
    </source>
</evidence>
<evidence type="ECO:0000256" key="2">
    <source>
        <dbReference type="ARBA" id="ARBA00012980"/>
    </source>
</evidence>
<name>A0A9X3IRS2_9GAMM</name>
<evidence type="ECO:0000256" key="1">
    <source>
        <dbReference type="ARBA" id="ARBA00009776"/>
    </source>
</evidence>
<dbReference type="GO" id="GO:0004798">
    <property type="term" value="F:dTMP kinase activity"/>
    <property type="evidence" value="ECO:0007669"/>
    <property type="project" value="UniProtKB-UniRule"/>
</dbReference>
<dbReference type="AlphaFoldDB" id="A0A9X3IRS2"/>
<dbReference type="Gene3D" id="3.40.50.300">
    <property type="entry name" value="P-loop containing nucleotide triphosphate hydrolases"/>
    <property type="match status" value="1"/>
</dbReference>
<dbReference type="InterPro" id="IPR018094">
    <property type="entry name" value="Thymidylate_kinase"/>
</dbReference>
<dbReference type="EMBL" id="JAPNOA010000024">
    <property type="protein sequence ID" value="MCY0965166.1"/>
    <property type="molecule type" value="Genomic_DNA"/>
</dbReference>
<comment type="catalytic activity">
    <reaction evidence="10 11">
        <text>dTMP + ATP = dTDP + ADP</text>
        <dbReference type="Rhea" id="RHEA:13517"/>
        <dbReference type="ChEBI" id="CHEBI:30616"/>
        <dbReference type="ChEBI" id="CHEBI:58369"/>
        <dbReference type="ChEBI" id="CHEBI:63528"/>
        <dbReference type="ChEBI" id="CHEBI:456216"/>
        <dbReference type="EC" id="2.7.4.9"/>
    </reaction>
</comment>
<comment type="caution">
    <text evidence="13">The sequence shown here is derived from an EMBL/GenBank/DDBJ whole genome shotgun (WGS) entry which is preliminary data.</text>
</comment>
<dbReference type="RefSeq" id="WP_283173381.1">
    <property type="nucleotide sequence ID" value="NZ_JAPNOA010000024.1"/>
</dbReference>
<evidence type="ECO:0000256" key="5">
    <source>
        <dbReference type="ARBA" id="ARBA00022727"/>
    </source>
</evidence>
<evidence type="ECO:0000256" key="7">
    <source>
        <dbReference type="ARBA" id="ARBA00022777"/>
    </source>
</evidence>
<keyword evidence="8 11" id="KW-0067">ATP-binding</keyword>
<feature type="binding site" evidence="11">
    <location>
        <begin position="9"/>
        <end position="16"/>
    </location>
    <ligand>
        <name>ATP</name>
        <dbReference type="ChEBI" id="CHEBI:30616"/>
    </ligand>
</feature>
<dbReference type="InterPro" id="IPR027417">
    <property type="entry name" value="P-loop_NTPase"/>
</dbReference>
<sequence>MAFFIVLEGLDGVGKTTVARALTEDPYYTYLSTPGKELQPLRSAITEGLGESQTARALFYAATVQAEGERAAILLQQGKSVVMDRYSASTIAYAKARGVEIDLDATLSKVIKPDLTILLTLDEQERQRRLAQRGTTAEDQETLQPEFRQKVLTELRQRCDVEIDLTGCDEWEACFYTLLQFNAFLSTNRSPA</sequence>
<comment type="similarity">
    <text evidence="1 11">Belongs to the thymidylate kinase family.</text>
</comment>
<proteinExistence type="inferred from homology"/>
<dbReference type="Pfam" id="PF02223">
    <property type="entry name" value="Thymidylate_kin"/>
    <property type="match status" value="1"/>
</dbReference>
<evidence type="ECO:0000259" key="12">
    <source>
        <dbReference type="Pfam" id="PF02223"/>
    </source>
</evidence>
<protein>
    <recommendedName>
        <fullName evidence="3 11">Thymidylate kinase</fullName>
        <ecNumber evidence="2 11">2.7.4.9</ecNumber>
    </recommendedName>
    <alternativeName>
        <fullName evidence="9 11">dTMP kinase</fullName>
    </alternativeName>
</protein>
<dbReference type="PANTHER" id="PTHR10344">
    <property type="entry name" value="THYMIDYLATE KINASE"/>
    <property type="match status" value="1"/>
</dbReference>
<keyword evidence="14" id="KW-1185">Reference proteome</keyword>
<organism evidence="13 14">
    <name type="scientific">Parathalassolituus penaei</name>
    <dbReference type="NCBI Taxonomy" id="2997323"/>
    <lineage>
        <taxon>Bacteria</taxon>
        <taxon>Pseudomonadati</taxon>
        <taxon>Pseudomonadota</taxon>
        <taxon>Gammaproteobacteria</taxon>
        <taxon>Oceanospirillales</taxon>
        <taxon>Oceanospirillaceae</taxon>
        <taxon>Parathalassolituus</taxon>
    </lineage>
</organism>
<evidence type="ECO:0000256" key="3">
    <source>
        <dbReference type="ARBA" id="ARBA00017144"/>
    </source>
</evidence>
<dbReference type="PANTHER" id="PTHR10344:SF4">
    <property type="entry name" value="UMP-CMP KINASE 2, MITOCHONDRIAL"/>
    <property type="match status" value="1"/>
</dbReference>
<keyword evidence="5 11" id="KW-0545">Nucleotide biosynthesis</keyword>
<evidence type="ECO:0000313" key="14">
    <source>
        <dbReference type="Proteomes" id="UP001150830"/>
    </source>
</evidence>
<evidence type="ECO:0000256" key="11">
    <source>
        <dbReference type="HAMAP-Rule" id="MF_00165"/>
    </source>
</evidence>
<dbReference type="GO" id="GO:0006233">
    <property type="term" value="P:dTDP biosynthetic process"/>
    <property type="evidence" value="ECO:0007669"/>
    <property type="project" value="InterPro"/>
</dbReference>
<dbReference type="Proteomes" id="UP001150830">
    <property type="component" value="Unassembled WGS sequence"/>
</dbReference>
<reference evidence="13" key="1">
    <citation type="submission" date="2022-11" db="EMBL/GenBank/DDBJ databases">
        <title>Parathalassolutuus dongxingensis gen. nov., sp. nov., a novel member of family Oceanospirillaceae isolated from a coastal shrimp pond in Guangxi, China.</title>
        <authorList>
            <person name="Chen H."/>
        </authorList>
    </citation>
    <scope>NUCLEOTIDE SEQUENCE</scope>
    <source>
        <strain evidence="13">G-43</strain>
    </source>
</reference>
<keyword evidence="4 11" id="KW-0808">Transferase</keyword>
<dbReference type="CDD" id="cd01672">
    <property type="entry name" value="TMPK"/>
    <property type="match status" value="1"/>
</dbReference>
<dbReference type="GO" id="GO:0006227">
    <property type="term" value="P:dUDP biosynthetic process"/>
    <property type="evidence" value="ECO:0007669"/>
    <property type="project" value="TreeGrafter"/>
</dbReference>
<dbReference type="EC" id="2.7.4.9" evidence="2 11"/>
<dbReference type="GO" id="GO:0006235">
    <property type="term" value="P:dTTP biosynthetic process"/>
    <property type="evidence" value="ECO:0007669"/>
    <property type="project" value="UniProtKB-UniRule"/>
</dbReference>
<evidence type="ECO:0000256" key="4">
    <source>
        <dbReference type="ARBA" id="ARBA00022679"/>
    </source>
</evidence>
<dbReference type="GO" id="GO:0005524">
    <property type="term" value="F:ATP binding"/>
    <property type="evidence" value="ECO:0007669"/>
    <property type="project" value="UniProtKB-UniRule"/>
</dbReference>
<gene>
    <name evidence="11" type="primary">tmk</name>
    <name evidence="13" type="ORF">OUO13_08215</name>
</gene>
<keyword evidence="7 11" id="KW-0418">Kinase</keyword>
<evidence type="ECO:0000256" key="10">
    <source>
        <dbReference type="ARBA" id="ARBA00048743"/>
    </source>
</evidence>
<dbReference type="SUPFAM" id="SSF52540">
    <property type="entry name" value="P-loop containing nucleoside triphosphate hydrolases"/>
    <property type="match status" value="1"/>
</dbReference>